<dbReference type="PANTHER" id="PTHR19848:SF8">
    <property type="entry name" value="F-BOX AND WD REPEAT DOMAIN CONTAINING 7"/>
    <property type="match status" value="1"/>
</dbReference>
<keyword evidence="2" id="KW-0677">Repeat</keyword>
<feature type="repeat" description="WD" evidence="3">
    <location>
        <begin position="61"/>
        <end position="101"/>
    </location>
</feature>
<dbReference type="SUPFAM" id="SSF82171">
    <property type="entry name" value="DPP6 N-terminal domain-like"/>
    <property type="match status" value="1"/>
</dbReference>
<reference evidence="4" key="1">
    <citation type="submission" date="2020-11" db="EMBL/GenBank/DDBJ databases">
        <authorList>
            <consortium name="DOE Joint Genome Institute"/>
            <person name="Ahrendt S."/>
            <person name="Riley R."/>
            <person name="Andreopoulos W."/>
            <person name="Labutti K."/>
            <person name="Pangilinan J."/>
            <person name="Ruiz-Duenas F.J."/>
            <person name="Barrasa J.M."/>
            <person name="Sanchez-Garcia M."/>
            <person name="Camarero S."/>
            <person name="Miyauchi S."/>
            <person name="Serrano A."/>
            <person name="Linde D."/>
            <person name="Babiker R."/>
            <person name="Drula E."/>
            <person name="Ayuso-Fernandez I."/>
            <person name="Pacheco R."/>
            <person name="Padilla G."/>
            <person name="Ferreira P."/>
            <person name="Barriuso J."/>
            <person name="Kellner H."/>
            <person name="Castanera R."/>
            <person name="Alfaro M."/>
            <person name="Ramirez L."/>
            <person name="Pisabarro A.G."/>
            <person name="Kuo A."/>
            <person name="Tritt A."/>
            <person name="Lipzen A."/>
            <person name="He G."/>
            <person name="Yan M."/>
            <person name="Ng V."/>
            <person name="Cullen D."/>
            <person name="Martin F."/>
            <person name="Rosso M.-N."/>
            <person name="Henrissat B."/>
            <person name="Hibbett D."/>
            <person name="Martinez A.T."/>
            <person name="Grigoriev I.V."/>
        </authorList>
    </citation>
    <scope>NUCLEOTIDE SEQUENCE</scope>
    <source>
        <strain evidence="4">ATCC 90797</strain>
    </source>
</reference>
<dbReference type="SMART" id="SM00320">
    <property type="entry name" value="WD40"/>
    <property type="match status" value="2"/>
</dbReference>
<dbReference type="PROSITE" id="PS50082">
    <property type="entry name" value="WD_REPEATS_2"/>
    <property type="match status" value="2"/>
</dbReference>
<evidence type="ECO:0000313" key="5">
    <source>
        <dbReference type="Proteomes" id="UP000807025"/>
    </source>
</evidence>
<dbReference type="PROSITE" id="PS50294">
    <property type="entry name" value="WD_REPEATS_REGION"/>
    <property type="match status" value="1"/>
</dbReference>
<keyword evidence="5" id="KW-1185">Reference proteome</keyword>
<keyword evidence="1 3" id="KW-0853">WD repeat</keyword>
<organism evidence="4 5">
    <name type="scientific">Pleurotus eryngii</name>
    <name type="common">Boletus of the steppes</name>
    <dbReference type="NCBI Taxonomy" id="5323"/>
    <lineage>
        <taxon>Eukaryota</taxon>
        <taxon>Fungi</taxon>
        <taxon>Dikarya</taxon>
        <taxon>Basidiomycota</taxon>
        <taxon>Agaricomycotina</taxon>
        <taxon>Agaricomycetes</taxon>
        <taxon>Agaricomycetidae</taxon>
        <taxon>Agaricales</taxon>
        <taxon>Pleurotineae</taxon>
        <taxon>Pleurotaceae</taxon>
        <taxon>Pleurotus</taxon>
    </lineage>
</organism>
<accession>A0A9P5ZJZ5</accession>
<evidence type="ECO:0000313" key="4">
    <source>
        <dbReference type="EMBL" id="KAF9489483.1"/>
    </source>
</evidence>
<dbReference type="EMBL" id="MU154670">
    <property type="protein sequence ID" value="KAF9489483.1"/>
    <property type="molecule type" value="Genomic_DNA"/>
</dbReference>
<dbReference type="InterPro" id="IPR001680">
    <property type="entry name" value="WD40_rpt"/>
</dbReference>
<dbReference type="PANTHER" id="PTHR19848">
    <property type="entry name" value="WD40 REPEAT PROTEIN"/>
    <property type="match status" value="1"/>
</dbReference>
<feature type="non-terminal residue" evidence="4">
    <location>
        <position position="121"/>
    </location>
</feature>
<protein>
    <submittedName>
        <fullName evidence="4">WD40 repeat-like protein</fullName>
    </submittedName>
</protein>
<comment type="caution">
    <text evidence="4">The sequence shown here is derived from an EMBL/GenBank/DDBJ whole genome shotgun (WGS) entry which is preliminary data.</text>
</comment>
<evidence type="ECO:0000256" key="1">
    <source>
        <dbReference type="ARBA" id="ARBA00022574"/>
    </source>
</evidence>
<sequence>ITVINGREKIWPTTETLVIRAEECVASVAFSPDGAQIVSASGDKMIRIWDAGTGQQVGDALTGHERQITSVAFSPDGTKIVSGSYKTIHIWDAGTGQQVGDVLTGHEAWVTSVAFSPDGTK</sequence>
<name>A0A9P5ZJZ5_PLEER</name>
<proteinExistence type="predicted"/>
<evidence type="ECO:0000256" key="3">
    <source>
        <dbReference type="PROSITE-ProRule" id="PRU00221"/>
    </source>
</evidence>
<feature type="repeat" description="WD" evidence="3">
    <location>
        <begin position="25"/>
        <end position="59"/>
    </location>
</feature>
<dbReference type="AlphaFoldDB" id="A0A9P5ZJZ5"/>
<dbReference type="Proteomes" id="UP000807025">
    <property type="component" value="Unassembled WGS sequence"/>
</dbReference>
<evidence type="ECO:0000256" key="2">
    <source>
        <dbReference type="ARBA" id="ARBA00022737"/>
    </source>
</evidence>
<dbReference type="OrthoDB" id="6262491at2759"/>
<dbReference type="Pfam" id="PF00400">
    <property type="entry name" value="WD40"/>
    <property type="match status" value="3"/>
</dbReference>
<gene>
    <name evidence="4" type="ORF">BDN71DRAFT_1368542</name>
</gene>
<dbReference type="InterPro" id="IPR015943">
    <property type="entry name" value="WD40/YVTN_repeat-like_dom_sf"/>
</dbReference>
<dbReference type="Gene3D" id="2.130.10.10">
    <property type="entry name" value="YVTN repeat-like/Quinoprotein amine dehydrogenase"/>
    <property type="match status" value="1"/>
</dbReference>
<feature type="non-terminal residue" evidence="4">
    <location>
        <position position="1"/>
    </location>
</feature>